<keyword evidence="6" id="KW-0539">Nucleus</keyword>
<gene>
    <name evidence="11" type="ORF">MKW98_011583</name>
</gene>
<comment type="subcellular location">
    <subcellularLocation>
        <location evidence="1">Nucleus</location>
    </subcellularLocation>
</comment>
<evidence type="ECO:0000256" key="1">
    <source>
        <dbReference type="ARBA" id="ARBA00004123"/>
    </source>
</evidence>
<evidence type="ECO:0000256" key="2">
    <source>
        <dbReference type="ARBA" id="ARBA00023015"/>
    </source>
</evidence>
<feature type="domain" description="AP2/ERF" evidence="10">
    <location>
        <begin position="30"/>
        <end position="87"/>
    </location>
</feature>
<dbReference type="GO" id="GO:0005634">
    <property type="term" value="C:nucleus"/>
    <property type="evidence" value="ECO:0007669"/>
    <property type="project" value="UniProtKB-SubCell"/>
</dbReference>
<dbReference type="InterPro" id="IPR001471">
    <property type="entry name" value="AP2/ERF_dom"/>
</dbReference>
<evidence type="ECO:0000313" key="11">
    <source>
        <dbReference type="EMBL" id="KAI3871528.1"/>
    </source>
</evidence>
<feature type="region of interest" description="Disordered" evidence="9">
    <location>
        <begin position="1"/>
        <end position="37"/>
    </location>
</feature>
<dbReference type="Gene3D" id="3.30.730.10">
    <property type="entry name" value="AP2/ERF domain"/>
    <property type="match status" value="1"/>
</dbReference>
<dbReference type="EMBL" id="JAJJMB010013055">
    <property type="protein sequence ID" value="KAI3871528.1"/>
    <property type="molecule type" value="Genomic_DNA"/>
</dbReference>
<keyword evidence="12" id="KW-1185">Reference proteome</keyword>
<proteinExistence type="inferred from homology"/>
<dbReference type="InterPro" id="IPR051032">
    <property type="entry name" value="AP2/ERF_TF_ERF_subfamily"/>
</dbReference>
<evidence type="ECO:0000256" key="7">
    <source>
        <dbReference type="ARBA" id="ARBA00024343"/>
    </source>
</evidence>
<dbReference type="CDD" id="cd00018">
    <property type="entry name" value="AP2"/>
    <property type="match status" value="1"/>
</dbReference>
<sequence length="213" mass="23409">MKTRNDTVDDPSSSSSSPGLRNGNGSEQSKYKGVRKRKWGKWVAEIRLPNSRERIWLGSHDTPEKAARAFDAALFCLRGQGAKFNFPDNPPNIQGASSLSRAEIQEAAAKYANEEDQQQHNEEEDVNRLEASNNNSNNGATDWEFLDLLSASRGAGNTSSTVITESDFGVYSGVNDFPGEFLPLTPQQEVGGGDYGDENDGGVFHHHSNLWNF</sequence>
<reference evidence="11" key="1">
    <citation type="submission" date="2022-04" db="EMBL/GenBank/DDBJ databases">
        <title>A functionally conserved STORR gene fusion in Papaver species that diverged 16.8 million years ago.</title>
        <authorList>
            <person name="Catania T."/>
        </authorList>
    </citation>
    <scope>NUCLEOTIDE SEQUENCE</scope>
    <source>
        <strain evidence="11">S-188037</strain>
    </source>
</reference>
<organism evidence="11 12">
    <name type="scientific">Papaver atlanticum</name>
    <dbReference type="NCBI Taxonomy" id="357466"/>
    <lineage>
        <taxon>Eukaryota</taxon>
        <taxon>Viridiplantae</taxon>
        <taxon>Streptophyta</taxon>
        <taxon>Embryophyta</taxon>
        <taxon>Tracheophyta</taxon>
        <taxon>Spermatophyta</taxon>
        <taxon>Magnoliopsida</taxon>
        <taxon>Ranunculales</taxon>
        <taxon>Papaveraceae</taxon>
        <taxon>Papaveroideae</taxon>
        <taxon>Papaver</taxon>
    </lineage>
</organism>
<protein>
    <recommendedName>
        <fullName evidence="10">AP2/ERF domain-containing protein</fullName>
    </recommendedName>
</protein>
<dbReference type="PRINTS" id="PR00367">
    <property type="entry name" value="ETHRSPELEMNT"/>
</dbReference>
<keyword evidence="5" id="KW-0804">Transcription</keyword>
<dbReference type="PANTHER" id="PTHR31985">
    <property type="entry name" value="ETHYLENE-RESPONSIVE TRANSCRIPTION FACTOR ERF042-RELATED"/>
    <property type="match status" value="1"/>
</dbReference>
<evidence type="ECO:0000256" key="8">
    <source>
        <dbReference type="SAM" id="Coils"/>
    </source>
</evidence>
<evidence type="ECO:0000256" key="9">
    <source>
        <dbReference type="SAM" id="MobiDB-lite"/>
    </source>
</evidence>
<keyword evidence="3" id="KW-0238">DNA-binding</keyword>
<dbReference type="InterPro" id="IPR036955">
    <property type="entry name" value="AP2/ERF_dom_sf"/>
</dbReference>
<evidence type="ECO:0000313" key="12">
    <source>
        <dbReference type="Proteomes" id="UP001202328"/>
    </source>
</evidence>
<dbReference type="SMART" id="SM00380">
    <property type="entry name" value="AP2"/>
    <property type="match status" value="1"/>
</dbReference>
<evidence type="ECO:0000256" key="6">
    <source>
        <dbReference type="ARBA" id="ARBA00023242"/>
    </source>
</evidence>
<keyword evidence="4" id="KW-0010">Activator</keyword>
<name>A0AAD4XAJ7_9MAGN</name>
<dbReference type="GO" id="GO:0003700">
    <property type="term" value="F:DNA-binding transcription factor activity"/>
    <property type="evidence" value="ECO:0007669"/>
    <property type="project" value="InterPro"/>
</dbReference>
<dbReference type="Pfam" id="PF00847">
    <property type="entry name" value="AP2"/>
    <property type="match status" value="1"/>
</dbReference>
<comment type="caution">
    <text evidence="11">The sequence shown here is derived from an EMBL/GenBank/DDBJ whole genome shotgun (WGS) entry which is preliminary data.</text>
</comment>
<dbReference type="SUPFAM" id="SSF54171">
    <property type="entry name" value="DNA-binding domain"/>
    <property type="match status" value="1"/>
</dbReference>
<keyword evidence="2" id="KW-0805">Transcription regulation</keyword>
<dbReference type="InterPro" id="IPR016177">
    <property type="entry name" value="DNA-bd_dom_sf"/>
</dbReference>
<dbReference type="AlphaFoldDB" id="A0AAD4XAJ7"/>
<keyword evidence="8" id="KW-0175">Coiled coil</keyword>
<evidence type="ECO:0000259" key="10">
    <source>
        <dbReference type="PROSITE" id="PS51032"/>
    </source>
</evidence>
<dbReference type="FunFam" id="3.30.730.10:FF:000001">
    <property type="entry name" value="Ethylene-responsive transcription factor 2"/>
    <property type="match status" value="1"/>
</dbReference>
<comment type="similarity">
    <text evidence="7">Belongs to the AP2/ERF transcription factor family. ERF subfamily.</text>
</comment>
<feature type="coiled-coil region" evidence="8">
    <location>
        <begin position="104"/>
        <end position="132"/>
    </location>
</feature>
<evidence type="ECO:0000256" key="5">
    <source>
        <dbReference type="ARBA" id="ARBA00023163"/>
    </source>
</evidence>
<dbReference type="PANTHER" id="PTHR31985:SF273">
    <property type="entry name" value="ETHYLENE-RESPONSIVE TRANSCRIPTION FACTOR ERF017"/>
    <property type="match status" value="1"/>
</dbReference>
<dbReference type="GO" id="GO:0003677">
    <property type="term" value="F:DNA binding"/>
    <property type="evidence" value="ECO:0007669"/>
    <property type="project" value="UniProtKB-KW"/>
</dbReference>
<evidence type="ECO:0000256" key="3">
    <source>
        <dbReference type="ARBA" id="ARBA00023125"/>
    </source>
</evidence>
<accession>A0AAD4XAJ7</accession>
<dbReference type="PROSITE" id="PS51032">
    <property type="entry name" value="AP2_ERF"/>
    <property type="match status" value="1"/>
</dbReference>
<dbReference type="Proteomes" id="UP001202328">
    <property type="component" value="Unassembled WGS sequence"/>
</dbReference>
<evidence type="ECO:0000256" key="4">
    <source>
        <dbReference type="ARBA" id="ARBA00023159"/>
    </source>
</evidence>